<proteinExistence type="inferred from homology"/>
<keyword evidence="15" id="KW-0670">Pyruvate</keyword>
<feature type="binding site" evidence="11">
    <location>
        <position position="155"/>
    </location>
    <ligand>
        <name>substrate</name>
    </ligand>
</feature>
<keyword evidence="4" id="KW-0963">Cytoplasm</keyword>
<feature type="binding site" evidence="11">
    <location>
        <begin position="365"/>
        <end position="368"/>
    </location>
    <ligand>
        <name>substrate</name>
    </ligand>
</feature>
<evidence type="ECO:0000256" key="4">
    <source>
        <dbReference type="ARBA" id="ARBA00022490"/>
    </source>
</evidence>
<dbReference type="SFLD" id="SFLDF00002">
    <property type="entry name" value="enolase"/>
    <property type="match status" value="1"/>
</dbReference>
<feature type="binding site" evidence="12">
    <location>
        <position position="313"/>
    </location>
    <ligand>
        <name>Mg(2+)</name>
        <dbReference type="ChEBI" id="CHEBI:18420"/>
    </ligand>
</feature>
<dbReference type="GO" id="GO:0006096">
    <property type="term" value="P:glycolytic process"/>
    <property type="evidence" value="ECO:0007669"/>
    <property type="project" value="UniProtKB-UniPathway"/>
</dbReference>
<dbReference type="UniPathway" id="UPA00109">
    <property type="reaction ID" value="UER00187"/>
</dbReference>
<dbReference type="CDD" id="cd03313">
    <property type="entry name" value="enolase"/>
    <property type="match status" value="1"/>
</dbReference>
<dbReference type="SUPFAM" id="SSF54826">
    <property type="entry name" value="Enolase N-terminal domain-like"/>
    <property type="match status" value="1"/>
</dbReference>
<dbReference type="GO" id="GO:0000287">
    <property type="term" value="F:magnesium ion binding"/>
    <property type="evidence" value="ECO:0007669"/>
    <property type="project" value="InterPro"/>
</dbReference>
<evidence type="ECO:0000259" key="13">
    <source>
        <dbReference type="SMART" id="SM01192"/>
    </source>
</evidence>
<dbReference type="EMBL" id="ATMH01000920">
    <property type="protein sequence ID" value="EPY35771.1"/>
    <property type="molecule type" value="Genomic_DNA"/>
</dbReference>
<dbReference type="InterPro" id="IPR000941">
    <property type="entry name" value="Enolase"/>
</dbReference>
<dbReference type="InterPro" id="IPR036849">
    <property type="entry name" value="Enolase-like_C_sf"/>
</dbReference>
<dbReference type="SUPFAM" id="SSF51604">
    <property type="entry name" value="Enolase C-terminal domain-like"/>
    <property type="match status" value="1"/>
</dbReference>
<protein>
    <recommendedName>
        <fullName evidence="3">phosphopyruvate hydratase</fullName>
        <ecNumber evidence="3">4.2.1.11</ecNumber>
    </recommendedName>
</protein>
<feature type="binding site" evidence="11">
    <location>
        <position position="286"/>
    </location>
    <ligand>
        <name>substrate</name>
    </ligand>
</feature>
<keyword evidence="16" id="KW-1185">Reference proteome</keyword>
<keyword evidence="5" id="KW-0964">Secreted</keyword>
<dbReference type="Pfam" id="PF03952">
    <property type="entry name" value="Enolase_N"/>
    <property type="match status" value="1"/>
</dbReference>
<dbReference type="InterPro" id="IPR020811">
    <property type="entry name" value="Enolase_N"/>
</dbReference>
<dbReference type="HAMAP" id="MF_00318">
    <property type="entry name" value="Enolase"/>
    <property type="match status" value="1"/>
</dbReference>
<keyword evidence="6 12" id="KW-0479">Metal-binding</keyword>
<comment type="similarity">
    <text evidence="2">Belongs to the enolase family.</text>
</comment>
<evidence type="ECO:0000256" key="3">
    <source>
        <dbReference type="ARBA" id="ARBA00012058"/>
    </source>
</evidence>
<feature type="binding site" evidence="11">
    <location>
        <position position="313"/>
    </location>
    <ligand>
        <name>substrate</name>
    </ligand>
</feature>
<dbReference type="AlphaFoldDB" id="S9W927"/>
<feature type="binding site" evidence="12">
    <location>
        <position position="286"/>
    </location>
    <ligand>
        <name>Mg(2+)</name>
        <dbReference type="ChEBI" id="CHEBI:18420"/>
    </ligand>
</feature>
<gene>
    <name evidence="15" type="ORF">STCU_00920</name>
</gene>
<evidence type="ECO:0000313" key="16">
    <source>
        <dbReference type="Proteomes" id="UP000015354"/>
    </source>
</evidence>
<organism evidence="15 16">
    <name type="scientific">Strigomonas culicis</name>
    <dbReference type="NCBI Taxonomy" id="28005"/>
    <lineage>
        <taxon>Eukaryota</taxon>
        <taxon>Discoba</taxon>
        <taxon>Euglenozoa</taxon>
        <taxon>Kinetoplastea</taxon>
        <taxon>Metakinetoplastina</taxon>
        <taxon>Trypanosomatida</taxon>
        <taxon>Trypanosomatidae</taxon>
        <taxon>Strigomonadinae</taxon>
        <taxon>Strigomonas</taxon>
    </lineage>
</organism>
<accession>S9W927</accession>
<comment type="pathway">
    <text evidence="1">Carbohydrate degradation; glycolysis; pyruvate from D-glyceraldehyde 3-phosphate: step 4/5.</text>
</comment>
<dbReference type="InterPro" id="IPR020809">
    <property type="entry name" value="Enolase_CS"/>
</dbReference>
<reference evidence="15 16" key="1">
    <citation type="journal article" date="2013" name="PLoS ONE">
        <title>Predicting the Proteins of Angomonas deanei, Strigomonas culicis and Their Respective Endosymbionts Reveals New Aspects of the Trypanosomatidae Family.</title>
        <authorList>
            <person name="Motta M.C."/>
            <person name="Martins A.C."/>
            <person name="de Souza S.S."/>
            <person name="Catta-Preta C.M."/>
            <person name="Silva R."/>
            <person name="Klein C.C."/>
            <person name="de Almeida L.G."/>
            <person name="de Lima Cunha O."/>
            <person name="Ciapina L.P."/>
            <person name="Brocchi M."/>
            <person name="Colabardini A.C."/>
            <person name="de Araujo Lima B."/>
            <person name="Machado C.R."/>
            <person name="de Almeida Soares C.M."/>
            <person name="Probst C.M."/>
            <person name="de Menezes C.B."/>
            <person name="Thompson C.E."/>
            <person name="Bartholomeu D.C."/>
            <person name="Gradia D.F."/>
            <person name="Pavoni D.P."/>
            <person name="Grisard E.C."/>
            <person name="Fantinatti-Garboggini F."/>
            <person name="Marchini F.K."/>
            <person name="Rodrigues-Luiz G.F."/>
            <person name="Wagner G."/>
            <person name="Goldman G.H."/>
            <person name="Fietto J.L."/>
            <person name="Elias M.C."/>
            <person name="Goldman M.H."/>
            <person name="Sagot M.F."/>
            <person name="Pereira M."/>
            <person name="Stoco P.H."/>
            <person name="de Mendonca-Neto R.P."/>
            <person name="Teixeira S.M."/>
            <person name="Maciel T.E."/>
            <person name="de Oliveira Mendes T.A."/>
            <person name="Urmenyi T.P."/>
            <person name="de Souza W."/>
            <person name="Schenkman S."/>
            <person name="de Vasconcelos A.T."/>
        </authorList>
    </citation>
    <scope>NUCLEOTIDE SEQUENCE [LARGE SCALE GENOMIC DNA]</scope>
</reference>
<dbReference type="GO" id="GO:0004634">
    <property type="term" value="F:phosphopyruvate hydratase activity"/>
    <property type="evidence" value="ECO:0007669"/>
    <property type="project" value="UniProtKB-EC"/>
</dbReference>
<evidence type="ECO:0000256" key="8">
    <source>
        <dbReference type="ARBA" id="ARBA00023152"/>
    </source>
</evidence>
<evidence type="ECO:0000313" key="15">
    <source>
        <dbReference type="EMBL" id="EPY35771.1"/>
    </source>
</evidence>
<dbReference type="Proteomes" id="UP000015354">
    <property type="component" value="Unassembled WGS sequence"/>
</dbReference>
<dbReference type="PIRSF" id="PIRSF001400">
    <property type="entry name" value="Enolase"/>
    <property type="match status" value="1"/>
</dbReference>
<dbReference type="SMART" id="SM01193">
    <property type="entry name" value="Enolase_N"/>
    <property type="match status" value="1"/>
</dbReference>
<evidence type="ECO:0000256" key="10">
    <source>
        <dbReference type="PIRSR" id="PIRSR001400-1"/>
    </source>
</evidence>
<dbReference type="Pfam" id="PF00113">
    <property type="entry name" value="Enolase_C"/>
    <property type="match status" value="1"/>
</dbReference>
<dbReference type="PRINTS" id="PR00148">
    <property type="entry name" value="ENOLASE"/>
</dbReference>
<evidence type="ECO:0000256" key="12">
    <source>
        <dbReference type="PIRSR" id="PIRSR001400-3"/>
    </source>
</evidence>
<dbReference type="FunFam" id="3.20.20.120:FF:000001">
    <property type="entry name" value="Enolase"/>
    <property type="match status" value="1"/>
</dbReference>
<dbReference type="InterPro" id="IPR020810">
    <property type="entry name" value="Enolase_C"/>
</dbReference>
<feature type="active site" description="Proton donor" evidence="10">
    <location>
        <position position="205"/>
    </location>
</feature>
<evidence type="ECO:0000256" key="5">
    <source>
        <dbReference type="ARBA" id="ARBA00022525"/>
    </source>
</evidence>
<dbReference type="Gene3D" id="3.30.390.10">
    <property type="entry name" value="Enolase-like, N-terminal domain"/>
    <property type="match status" value="1"/>
</dbReference>
<evidence type="ECO:0000256" key="2">
    <source>
        <dbReference type="ARBA" id="ARBA00009604"/>
    </source>
</evidence>
<dbReference type="SFLD" id="SFLDS00001">
    <property type="entry name" value="Enolase"/>
    <property type="match status" value="1"/>
</dbReference>
<dbReference type="PROSITE" id="PS00164">
    <property type="entry name" value="ENOLASE"/>
    <property type="match status" value="1"/>
</dbReference>
<feature type="binding site" evidence="12">
    <location>
        <position position="242"/>
    </location>
    <ligand>
        <name>Mg(2+)</name>
        <dbReference type="ChEBI" id="CHEBI:18420"/>
    </ligand>
</feature>
<dbReference type="GO" id="GO:0000015">
    <property type="term" value="C:phosphopyruvate hydratase complex"/>
    <property type="evidence" value="ECO:0007669"/>
    <property type="project" value="InterPro"/>
</dbReference>
<evidence type="ECO:0000256" key="6">
    <source>
        <dbReference type="ARBA" id="ARBA00022723"/>
    </source>
</evidence>
<evidence type="ECO:0000256" key="9">
    <source>
        <dbReference type="ARBA" id="ARBA00023239"/>
    </source>
</evidence>
<name>S9W927_9TRYP</name>
<feature type="binding site" evidence="11">
    <location>
        <position position="164"/>
    </location>
    <ligand>
        <name>substrate</name>
    </ligand>
</feature>
<dbReference type="EC" id="4.2.1.11" evidence="3"/>
<evidence type="ECO:0000256" key="11">
    <source>
        <dbReference type="PIRSR" id="PIRSR001400-2"/>
    </source>
</evidence>
<feature type="binding site" evidence="11">
    <location>
        <position position="389"/>
    </location>
    <ligand>
        <name>substrate</name>
    </ligand>
</feature>
<dbReference type="Gene3D" id="3.20.20.120">
    <property type="entry name" value="Enolase-like C-terminal domain"/>
    <property type="match status" value="1"/>
</dbReference>
<keyword evidence="9" id="KW-0456">Lyase</keyword>
<dbReference type="SFLD" id="SFLDG00178">
    <property type="entry name" value="enolase"/>
    <property type="match status" value="1"/>
</dbReference>
<sequence>MSAIVDILGREILDSRGNPTVECEVVLETGSIGRASVPSGASTGTREAIELRDCDANRYFGKGVLKAVENINTEIAESLIGLEAYDQSYIDHIMIELDGAEDKGRLGANAILAVSMAVARAASEDSGLPLYRYLGGSSLMSMPVPMMNVINGGAHANNNLDIQEFMILPVGAKSFKEALRWGSEVFHTLKKIISYNGMSIAVGDEGGFAPNISNHEEAIKLILEAISEAGYEPGKHIYLGLDCASSEFYKNGSYVLNGEGGIALTSNEFSDFLASLCDKYPIISIEDGMAENDWEGWKILTDKLGNDIQLVGDDLFVTNTNILRKGINDGIANSILIKINQIGTITETFSAVEMAKRYGYTSIVSHRSGETEDSTIADIAVASNSMQIKTGSLSRSDRMAKYNQLLRIEEALGNMANYPRKRSILQHNIDRHKNIKIRKKTIANYFYSFFRQYQIEIICNQAFH</sequence>
<dbReference type="FunFam" id="3.30.390.10:FF:000001">
    <property type="entry name" value="Enolase"/>
    <property type="match status" value="1"/>
</dbReference>
<keyword evidence="8" id="KW-0324">Glycolysis</keyword>
<dbReference type="SMART" id="SM01192">
    <property type="entry name" value="Enolase_C"/>
    <property type="match status" value="1"/>
</dbReference>
<comment type="caution">
    <text evidence="15">The sequence shown here is derived from an EMBL/GenBank/DDBJ whole genome shotgun (WGS) entry which is preliminary data.</text>
</comment>
<dbReference type="PANTHER" id="PTHR11902:SF1">
    <property type="entry name" value="ENOLASE"/>
    <property type="match status" value="1"/>
</dbReference>
<evidence type="ECO:0000259" key="14">
    <source>
        <dbReference type="SMART" id="SM01193"/>
    </source>
</evidence>
<feature type="domain" description="Enolase N-terminal" evidence="14">
    <location>
        <begin position="4"/>
        <end position="134"/>
    </location>
</feature>
<feature type="active site" description="Proton acceptor" evidence="10">
    <location>
        <position position="338"/>
    </location>
</feature>
<comment type="cofactor">
    <cofactor evidence="12">
        <name>Mg(2+)</name>
        <dbReference type="ChEBI" id="CHEBI:18420"/>
    </cofactor>
    <text evidence="12">Mg(2+) is required for catalysis and for stabilizing the dimer.</text>
</comment>
<dbReference type="InterPro" id="IPR029017">
    <property type="entry name" value="Enolase-like_N"/>
</dbReference>
<dbReference type="OrthoDB" id="1739814at2759"/>
<dbReference type="NCBIfam" id="TIGR01060">
    <property type="entry name" value="eno"/>
    <property type="match status" value="1"/>
</dbReference>
<keyword evidence="7 12" id="KW-0460">Magnesium</keyword>
<feature type="domain" description="Enolase C-terminal TIM barrel" evidence="13">
    <location>
        <begin position="139"/>
        <end position="426"/>
    </location>
</feature>
<evidence type="ECO:0000256" key="7">
    <source>
        <dbReference type="ARBA" id="ARBA00022842"/>
    </source>
</evidence>
<dbReference type="PANTHER" id="PTHR11902">
    <property type="entry name" value="ENOLASE"/>
    <property type="match status" value="1"/>
</dbReference>
<evidence type="ECO:0000256" key="1">
    <source>
        <dbReference type="ARBA" id="ARBA00005031"/>
    </source>
</evidence>